<dbReference type="Proteomes" id="UP000575083">
    <property type="component" value="Unassembled WGS sequence"/>
</dbReference>
<keyword evidence="2" id="KW-1185">Reference proteome</keyword>
<organism evidence="1 2">
    <name type="scientific">Acidovorax soli</name>
    <dbReference type="NCBI Taxonomy" id="592050"/>
    <lineage>
        <taxon>Bacteria</taxon>
        <taxon>Pseudomonadati</taxon>
        <taxon>Pseudomonadota</taxon>
        <taxon>Betaproteobacteria</taxon>
        <taxon>Burkholderiales</taxon>
        <taxon>Comamonadaceae</taxon>
        <taxon>Acidovorax</taxon>
    </lineage>
</organism>
<proteinExistence type="predicted"/>
<reference evidence="1 2" key="1">
    <citation type="submission" date="2020-08" db="EMBL/GenBank/DDBJ databases">
        <title>Functional genomics of gut bacteria from endangered species of beetles.</title>
        <authorList>
            <person name="Carlos-Shanley C."/>
        </authorList>
    </citation>
    <scope>NUCLEOTIDE SEQUENCE [LARGE SCALE GENOMIC DNA]</scope>
    <source>
        <strain evidence="1 2">S00198</strain>
    </source>
</reference>
<dbReference type="EMBL" id="JACHLK010000002">
    <property type="protein sequence ID" value="MBB6558387.1"/>
    <property type="molecule type" value="Genomic_DNA"/>
</dbReference>
<evidence type="ECO:0000313" key="2">
    <source>
        <dbReference type="Proteomes" id="UP000575083"/>
    </source>
</evidence>
<dbReference type="RefSeq" id="WP_184855832.1">
    <property type="nucleotide sequence ID" value="NZ_JACHLK010000002.1"/>
</dbReference>
<evidence type="ECO:0000313" key="1">
    <source>
        <dbReference type="EMBL" id="MBB6558387.1"/>
    </source>
</evidence>
<name>A0A7X0PAM7_9BURK</name>
<accession>A0A7X0PAM7</accession>
<sequence length="73" mass="7759">MFALPLTASLPSTLASHVFGRFAASSAPSSMARMAMPAPAAAASTLRADVAADFEDEEEEFDLAQRVREVGEW</sequence>
<dbReference type="AlphaFoldDB" id="A0A7X0PAM7"/>
<protein>
    <submittedName>
        <fullName evidence="1">Uncharacterized protein</fullName>
    </submittedName>
</protein>
<comment type="caution">
    <text evidence="1">The sequence shown here is derived from an EMBL/GenBank/DDBJ whole genome shotgun (WGS) entry which is preliminary data.</text>
</comment>
<gene>
    <name evidence="1" type="ORF">HNP48_001051</name>
</gene>